<dbReference type="Pfam" id="PF04116">
    <property type="entry name" value="FA_hydroxylase"/>
    <property type="match status" value="1"/>
</dbReference>
<comment type="subcellular location">
    <subcellularLocation>
        <location evidence="1">Membrane</location>
    </subcellularLocation>
</comment>
<proteinExistence type="predicted"/>
<evidence type="ECO:0000313" key="8">
    <source>
        <dbReference type="Proteomes" id="UP001445076"/>
    </source>
</evidence>
<evidence type="ECO:0000313" key="7">
    <source>
        <dbReference type="EMBL" id="KAK8746454.1"/>
    </source>
</evidence>
<dbReference type="EMBL" id="JARKIK010000017">
    <property type="protein sequence ID" value="KAK8746454.1"/>
    <property type="molecule type" value="Genomic_DNA"/>
</dbReference>
<name>A0AAW0Y116_CHEQU</name>
<protein>
    <recommendedName>
        <fullName evidence="6">Fatty acid hydroxylase domain-containing protein</fullName>
    </recommendedName>
</protein>
<dbReference type="GO" id="GO:0005506">
    <property type="term" value="F:iron ion binding"/>
    <property type="evidence" value="ECO:0007669"/>
    <property type="project" value="InterPro"/>
</dbReference>
<dbReference type="GO" id="GO:0016491">
    <property type="term" value="F:oxidoreductase activity"/>
    <property type="evidence" value="ECO:0007669"/>
    <property type="project" value="InterPro"/>
</dbReference>
<dbReference type="GO" id="GO:0008610">
    <property type="term" value="P:lipid biosynthetic process"/>
    <property type="evidence" value="ECO:0007669"/>
    <property type="project" value="InterPro"/>
</dbReference>
<dbReference type="Proteomes" id="UP001445076">
    <property type="component" value="Unassembled WGS sequence"/>
</dbReference>
<feature type="transmembrane region" description="Helical" evidence="5">
    <location>
        <begin position="117"/>
        <end position="138"/>
    </location>
</feature>
<keyword evidence="2 5" id="KW-0812">Transmembrane</keyword>
<accession>A0AAW0Y116</accession>
<evidence type="ECO:0000256" key="3">
    <source>
        <dbReference type="ARBA" id="ARBA00022989"/>
    </source>
</evidence>
<gene>
    <name evidence="7" type="ORF">OTU49_017026</name>
</gene>
<feature type="non-terminal residue" evidence="7">
    <location>
        <position position="139"/>
    </location>
</feature>
<dbReference type="AlphaFoldDB" id="A0AAW0Y116"/>
<evidence type="ECO:0000256" key="2">
    <source>
        <dbReference type="ARBA" id="ARBA00022692"/>
    </source>
</evidence>
<evidence type="ECO:0000256" key="1">
    <source>
        <dbReference type="ARBA" id="ARBA00004370"/>
    </source>
</evidence>
<feature type="domain" description="Fatty acid hydroxylase" evidence="6">
    <location>
        <begin position="63"/>
        <end position="138"/>
    </location>
</feature>
<comment type="caution">
    <text evidence="7">The sequence shown here is derived from an EMBL/GenBank/DDBJ whole genome shotgun (WGS) entry which is preliminary data.</text>
</comment>
<feature type="transmembrane region" description="Helical" evidence="5">
    <location>
        <begin position="17"/>
        <end position="39"/>
    </location>
</feature>
<dbReference type="InterPro" id="IPR006694">
    <property type="entry name" value="Fatty_acid_hydroxylase"/>
</dbReference>
<dbReference type="PANTHER" id="PTHR11863">
    <property type="entry name" value="STEROL DESATURASE"/>
    <property type="match status" value="1"/>
</dbReference>
<reference evidence="7 8" key="1">
    <citation type="journal article" date="2024" name="BMC Genomics">
        <title>Genome assembly of redclaw crayfish (Cherax quadricarinatus) provides insights into its immune adaptation and hypoxia tolerance.</title>
        <authorList>
            <person name="Liu Z."/>
            <person name="Zheng J."/>
            <person name="Li H."/>
            <person name="Fang K."/>
            <person name="Wang S."/>
            <person name="He J."/>
            <person name="Zhou D."/>
            <person name="Weng S."/>
            <person name="Chi M."/>
            <person name="Gu Z."/>
            <person name="He J."/>
            <person name="Li F."/>
            <person name="Wang M."/>
        </authorList>
    </citation>
    <scope>NUCLEOTIDE SEQUENCE [LARGE SCALE GENOMIC DNA]</scope>
    <source>
        <strain evidence="7">ZL_2023a</strain>
    </source>
</reference>
<sequence length="139" mass="16652">KCQPHKFLSPELERHEILLGSFSLLLGSSVSALISCYLMNGGRSTIYYNVAEHGWFWYFVSWPFVFIWQDYLTYWHHRFYHLPLVYKYFHKLHHKYKHPTAFSVTAIHPVEFLHMQAVLASPMVLFPVHWSVFVTLMIY</sequence>
<evidence type="ECO:0000256" key="4">
    <source>
        <dbReference type="ARBA" id="ARBA00023136"/>
    </source>
</evidence>
<keyword evidence="4 5" id="KW-0472">Membrane</keyword>
<keyword evidence="8" id="KW-1185">Reference proteome</keyword>
<feature type="transmembrane region" description="Helical" evidence="5">
    <location>
        <begin position="46"/>
        <end position="68"/>
    </location>
</feature>
<dbReference type="InterPro" id="IPR050307">
    <property type="entry name" value="Sterol_Desaturase_Related"/>
</dbReference>
<evidence type="ECO:0000259" key="6">
    <source>
        <dbReference type="Pfam" id="PF04116"/>
    </source>
</evidence>
<keyword evidence="3 5" id="KW-1133">Transmembrane helix</keyword>
<feature type="non-terminal residue" evidence="7">
    <location>
        <position position="1"/>
    </location>
</feature>
<organism evidence="7 8">
    <name type="scientific">Cherax quadricarinatus</name>
    <name type="common">Australian red claw crayfish</name>
    <dbReference type="NCBI Taxonomy" id="27406"/>
    <lineage>
        <taxon>Eukaryota</taxon>
        <taxon>Metazoa</taxon>
        <taxon>Ecdysozoa</taxon>
        <taxon>Arthropoda</taxon>
        <taxon>Crustacea</taxon>
        <taxon>Multicrustacea</taxon>
        <taxon>Malacostraca</taxon>
        <taxon>Eumalacostraca</taxon>
        <taxon>Eucarida</taxon>
        <taxon>Decapoda</taxon>
        <taxon>Pleocyemata</taxon>
        <taxon>Astacidea</taxon>
        <taxon>Parastacoidea</taxon>
        <taxon>Parastacidae</taxon>
        <taxon>Cherax</taxon>
    </lineage>
</organism>
<dbReference type="GO" id="GO:0016020">
    <property type="term" value="C:membrane"/>
    <property type="evidence" value="ECO:0007669"/>
    <property type="project" value="UniProtKB-SubCell"/>
</dbReference>
<evidence type="ECO:0000256" key="5">
    <source>
        <dbReference type="SAM" id="Phobius"/>
    </source>
</evidence>